<dbReference type="Pfam" id="PF04610">
    <property type="entry name" value="TrbL"/>
    <property type="match status" value="1"/>
</dbReference>
<dbReference type="GO" id="GO:0030255">
    <property type="term" value="P:protein secretion by the type IV secretion system"/>
    <property type="evidence" value="ECO:0007669"/>
    <property type="project" value="InterPro"/>
</dbReference>
<reference evidence="6" key="2">
    <citation type="submission" date="2019-07" db="EMBL/GenBank/DDBJ databases">
        <authorList>
            <person name="Papic B."/>
        </authorList>
    </citation>
    <scope>NUCLEOTIDE SEQUENCE [LARGE SCALE GENOMIC DNA]</scope>
    <source>
        <strain evidence="6">L8b</strain>
    </source>
</reference>
<evidence type="ECO:0000256" key="5">
    <source>
        <dbReference type="SAM" id="Phobius"/>
    </source>
</evidence>
<dbReference type="InterPro" id="IPR007688">
    <property type="entry name" value="Conjugal_tfr_TrbL/VirB6"/>
</dbReference>
<evidence type="ECO:0000256" key="4">
    <source>
        <dbReference type="ARBA" id="ARBA00023136"/>
    </source>
</evidence>
<sequence length="305" mass="34410">MIWAYQRVQHADMFRWRTLFSLASFAGFFVLFNYAMQHPQAFYTWLKTTIFYASDSLMELVQESLKASGQTLGLDAQQLSLEFLINQTFHTLVWILSEITHQQTNANPSMLLMGALILSQGALLTLILVLVLIVSIEIYLWLAFGALMLPLGFFVATRSMLWLYLKKCTALSLYQPIVFLVAFYNAHVVQTLISTIPTHLDNAHAPIGSSVILVVSSLLVLFLVCRVPHFIHSLFHTQGTLQDMISMATLSKSALLQSVGCVEHTSLVDSNNTETQESRHWSQKPSFKIQTLSEPSIDIRQTHQG</sequence>
<evidence type="ECO:0000313" key="7">
    <source>
        <dbReference type="Proteomes" id="UP000319322"/>
    </source>
</evidence>
<gene>
    <name evidence="6" type="ORF">FNE76_03250</name>
</gene>
<dbReference type="EMBL" id="VKGC01000005">
    <property type="protein sequence ID" value="TSA85824.1"/>
    <property type="molecule type" value="Genomic_DNA"/>
</dbReference>
<keyword evidence="7" id="KW-1185">Reference proteome</keyword>
<feature type="transmembrane region" description="Helical" evidence="5">
    <location>
        <begin position="177"/>
        <end position="197"/>
    </location>
</feature>
<organism evidence="6 7">
    <name type="scientific">Helicobacter mehlei</name>
    <dbReference type="NCBI Taxonomy" id="2316080"/>
    <lineage>
        <taxon>Bacteria</taxon>
        <taxon>Pseudomonadati</taxon>
        <taxon>Campylobacterota</taxon>
        <taxon>Epsilonproteobacteria</taxon>
        <taxon>Campylobacterales</taxon>
        <taxon>Helicobacteraceae</taxon>
        <taxon>Helicobacter</taxon>
    </lineage>
</organism>
<reference evidence="6" key="1">
    <citation type="submission" date="2019-07" db="EMBL/GenBank/DDBJ databases">
        <title>Helicobacter labacensis sp. nov., Helicobacter mehlei sp. nov. and Helicobacter vulpis sp. nov., isolated from gastric mucosa of red fox (Vulpis vulpis).</title>
        <authorList>
            <person name="Kusar D."/>
            <person name="Gruntar I."/>
            <person name="Pate M."/>
            <person name="Zajc U."/>
            <person name="Ocepek M."/>
        </authorList>
    </citation>
    <scope>NUCLEOTIDE SEQUENCE [LARGE SCALE GENOMIC DNA]</scope>
    <source>
        <strain evidence="6">L8b</strain>
    </source>
</reference>
<dbReference type="Proteomes" id="UP000319322">
    <property type="component" value="Unassembled WGS sequence"/>
</dbReference>
<dbReference type="AlphaFoldDB" id="A0A553V034"/>
<feature type="transmembrane region" description="Helical" evidence="5">
    <location>
        <begin position="16"/>
        <end position="36"/>
    </location>
</feature>
<evidence type="ECO:0008006" key="8">
    <source>
        <dbReference type="Google" id="ProtNLM"/>
    </source>
</evidence>
<feature type="transmembrane region" description="Helical" evidence="5">
    <location>
        <begin position="139"/>
        <end position="165"/>
    </location>
</feature>
<evidence type="ECO:0000256" key="1">
    <source>
        <dbReference type="ARBA" id="ARBA00004141"/>
    </source>
</evidence>
<evidence type="ECO:0000256" key="2">
    <source>
        <dbReference type="ARBA" id="ARBA00022692"/>
    </source>
</evidence>
<evidence type="ECO:0000256" key="3">
    <source>
        <dbReference type="ARBA" id="ARBA00022989"/>
    </source>
</evidence>
<accession>A0A553V034</accession>
<feature type="transmembrane region" description="Helical" evidence="5">
    <location>
        <begin position="111"/>
        <end position="133"/>
    </location>
</feature>
<keyword evidence="2 5" id="KW-0812">Transmembrane</keyword>
<comment type="subcellular location">
    <subcellularLocation>
        <location evidence="1">Membrane</location>
        <topology evidence="1">Multi-pass membrane protein</topology>
    </subcellularLocation>
</comment>
<dbReference type="GO" id="GO:0016020">
    <property type="term" value="C:membrane"/>
    <property type="evidence" value="ECO:0007669"/>
    <property type="project" value="UniProtKB-SubCell"/>
</dbReference>
<proteinExistence type="predicted"/>
<feature type="transmembrane region" description="Helical" evidence="5">
    <location>
        <begin position="203"/>
        <end position="225"/>
    </location>
</feature>
<comment type="caution">
    <text evidence="6">The sequence shown here is derived from an EMBL/GenBank/DDBJ whole genome shotgun (WGS) entry which is preliminary data.</text>
</comment>
<protein>
    <recommendedName>
        <fullName evidence="8">Conjugal transfer protein TrbL</fullName>
    </recommendedName>
</protein>
<dbReference type="OrthoDB" id="5316873at2"/>
<evidence type="ECO:0000313" key="6">
    <source>
        <dbReference type="EMBL" id="TSA85824.1"/>
    </source>
</evidence>
<keyword evidence="4 5" id="KW-0472">Membrane</keyword>
<keyword evidence="3 5" id="KW-1133">Transmembrane helix</keyword>
<name>A0A553V034_9HELI</name>